<dbReference type="GO" id="GO:0030267">
    <property type="term" value="F:glyoxylate reductase (NADPH) activity"/>
    <property type="evidence" value="ECO:0007669"/>
    <property type="project" value="TreeGrafter"/>
</dbReference>
<keyword evidence="2" id="KW-0520">NAD</keyword>
<feature type="domain" description="D-isomer specific 2-hydroxyacid dehydrogenase NAD-binding" evidence="5">
    <location>
        <begin position="116"/>
        <end position="288"/>
    </location>
</feature>
<dbReference type="InterPro" id="IPR036291">
    <property type="entry name" value="NAD(P)-bd_dom_sf"/>
</dbReference>
<dbReference type="EMBL" id="FOSQ01000014">
    <property type="protein sequence ID" value="SFL01545.1"/>
    <property type="molecule type" value="Genomic_DNA"/>
</dbReference>
<dbReference type="Gene3D" id="3.40.50.720">
    <property type="entry name" value="NAD(P)-binding Rossmann-like Domain"/>
    <property type="match status" value="2"/>
</dbReference>
<dbReference type="Pfam" id="PF02826">
    <property type="entry name" value="2-Hacid_dh_C"/>
    <property type="match status" value="1"/>
</dbReference>
<evidence type="ECO:0000259" key="5">
    <source>
        <dbReference type="Pfam" id="PF02826"/>
    </source>
</evidence>
<dbReference type="InterPro" id="IPR029753">
    <property type="entry name" value="D-isomer_DH_CS"/>
</dbReference>
<feature type="domain" description="D-isomer specific 2-hydroxyacid dehydrogenase catalytic" evidence="4">
    <location>
        <begin position="42"/>
        <end position="307"/>
    </location>
</feature>
<dbReference type="SUPFAM" id="SSF52283">
    <property type="entry name" value="Formate/glycerate dehydrogenase catalytic domain-like"/>
    <property type="match status" value="1"/>
</dbReference>
<dbReference type="GO" id="GO:0051287">
    <property type="term" value="F:NAD binding"/>
    <property type="evidence" value="ECO:0007669"/>
    <property type="project" value="InterPro"/>
</dbReference>
<gene>
    <name evidence="6" type="ORF">SAMN02745775_114114</name>
</gene>
<evidence type="ECO:0000313" key="6">
    <source>
        <dbReference type="EMBL" id="SFL01545.1"/>
    </source>
</evidence>
<dbReference type="PANTHER" id="PTHR10996">
    <property type="entry name" value="2-HYDROXYACID DEHYDROGENASE-RELATED"/>
    <property type="match status" value="1"/>
</dbReference>
<dbReference type="AlphaFoldDB" id="A0A1I4E6Z6"/>
<evidence type="ECO:0000256" key="2">
    <source>
        <dbReference type="ARBA" id="ARBA00023027"/>
    </source>
</evidence>
<dbReference type="STRING" id="1123062.SAMN02745775_114114"/>
<reference evidence="6 7" key="1">
    <citation type="submission" date="2016-10" db="EMBL/GenBank/DDBJ databases">
        <authorList>
            <person name="de Groot N.N."/>
        </authorList>
    </citation>
    <scope>NUCLEOTIDE SEQUENCE [LARGE SCALE GENOMIC DNA]</scope>
    <source>
        <strain evidence="6 7">DSM 19981</strain>
    </source>
</reference>
<name>A0A1I4E6Z6_9PROT</name>
<evidence type="ECO:0000313" key="7">
    <source>
        <dbReference type="Proteomes" id="UP000199473"/>
    </source>
</evidence>
<dbReference type="InterPro" id="IPR006139">
    <property type="entry name" value="D-isomer_2_OHA_DH_cat_dom"/>
</dbReference>
<dbReference type="Pfam" id="PF00389">
    <property type="entry name" value="2-Hacid_dh"/>
    <property type="match status" value="1"/>
</dbReference>
<keyword evidence="1 3" id="KW-0560">Oxidoreductase</keyword>
<dbReference type="InterPro" id="IPR050223">
    <property type="entry name" value="D-isomer_2-hydroxyacid_DH"/>
</dbReference>
<accession>A0A1I4E6Z6</accession>
<dbReference type="PANTHER" id="PTHR10996:SF178">
    <property type="entry name" value="2-HYDROXYACID DEHYDROGENASE YGL185C-RELATED"/>
    <property type="match status" value="1"/>
</dbReference>
<dbReference type="GO" id="GO:0005829">
    <property type="term" value="C:cytosol"/>
    <property type="evidence" value="ECO:0007669"/>
    <property type="project" value="TreeGrafter"/>
</dbReference>
<dbReference type="SUPFAM" id="SSF51735">
    <property type="entry name" value="NAD(P)-binding Rossmann-fold domains"/>
    <property type="match status" value="1"/>
</dbReference>
<dbReference type="CDD" id="cd12172">
    <property type="entry name" value="PGDH_like_2"/>
    <property type="match status" value="1"/>
</dbReference>
<dbReference type="InterPro" id="IPR006140">
    <property type="entry name" value="D-isomer_DH_NAD-bd"/>
</dbReference>
<dbReference type="GO" id="GO:0016618">
    <property type="term" value="F:hydroxypyruvate reductase [NAD(P)H] activity"/>
    <property type="evidence" value="ECO:0007669"/>
    <property type="project" value="TreeGrafter"/>
</dbReference>
<proteinExistence type="inferred from homology"/>
<protein>
    <submittedName>
        <fullName evidence="6">D-3-phosphoglycerate dehydrogenase</fullName>
    </submittedName>
</protein>
<evidence type="ECO:0000256" key="1">
    <source>
        <dbReference type="ARBA" id="ARBA00023002"/>
    </source>
</evidence>
<dbReference type="Proteomes" id="UP000199473">
    <property type="component" value="Unassembled WGS sequence"/>
</dbReference>
<dbReference type="RefSeq" id="WP_245762266.1">
    <property type="nucleotide sequence ID" value="NZ_FOSQ01000014.1"/>
</dbReference>
<sequence length="314" mass="33350">MAPDRPRIAVASPSFCQHPVLRAELLALYPDAKLNPSPHRLEGDALVDFLRGHEVAVLGLEHLTAAMMDALPDLRVVSKLGTGTDMLDLAAMRARGIRLGWAPGANALSIAELVIAFALLGLRHMGALNAALRAGERPPQRMGRLLSGRVVGLHGCGHIGQHVVRLLAPFGCTVLAHDIADRQAFYAAHGVTAVSLDELLARSEVLSLHIPLTPETRGLYGDAMLARLRPDCVLINTARGEIVDEAALIARLRDGRLAAACADVFAGEPAINQALIDLPNFFGTPHIGGSAEEARLAMGRIAIEGITRNALPEP</sequence>
<organism evidence="6 7">
    <name type="scientific">Falsiroseomonas stagni DSM 19981</name>
    <dbReference type="NCBI Taxonomy" id="1123062"/>
    <lineage>
        <taxon>Bacteria</taxon>
        <taxon>Pseudomonadati</taxon>
        <taxon>Pseudomonadota</taxon>
        <taxon>Alphaproteobacteria</taxon>
        <taxon>Acetobacterales</taxon>
        <taxon>Roseomonadaceae</taxon>
        <taxon>Falsiroseomonas</taxon>
    </lineage>
</organism>
<dbReference type="PROSITE" id="PS00671">
    <property type="entry name" value="D_2_HYDROXYACID_DH_3"/>
    <property type="match status" value="1"/>
</dbReference>
<keyword evidence="7" id="KW-1185">Reference proteome</keyword>
<comment type="similarity">
    <text evidence="3">Belongs to the D-isomer specific 2-hydroxyacid dehydrogenase family.</text>
</comment>
<evidence type="ECO:0000256" key="3">
    <source>
        <dbReference type="RuleBase" id="RU003719"/>
    </source>
</evidence>
<evidence type="ECO:0000259" key="4">
    <source>
        <dbReference type="Pfam" id="PF00389"/>
    </source>
</evidence>